<dbReference type="EMBL" id="ML978334">
    <property type="protein sequence ID" value="KAF2023620.1"/>
    <property type="molecule type" value="Genomic_DNA"/>
</dbReference>
<protein>
    <submittedName>
        <fullName evidence="1">Uncharacterized protein</fullName>
    </submittedName>
</protein>
<evidence type="ECO:0000313" key="2">
    <source>
        <dbReference type="Proteomes" id="UP000799777"/>
    </source>
</evidence>
<feature type="non-terminal residue" evidence="1">
    <location>
        <position position="1"/>
    </location>
</feature>
<proteinExistence type="predicted"/>
<organism evidence="1 2">
    <name type="scientific">Setomelanomma holmii</name>
    <dbReference type="NCBI Taxonomy" id="210430"/>
    <lineage>
        <taxon>Eukaryota</taxon>
        <taxon>Fungi</taxon>
        <taxon>Dikarya</taxon>
        <taxon>Ascomycota</taxon>
        <taxon>Pezizomycotina</taxon>
        <taxon>Dothideomycetes</taxon>
        <taxon>Pleosporomycetidae</taxon>
        <taxon>Pleosporales</taxon>
        <taxon>Pleosporineae</taxon>
        <taxon>Phaeosphaeriaceae</taxon>
        <taxon>Setomelanomma</taxon>
    </lineage>
</organism>
<accession>A0A9P4GX67</accession>
<sequence>QKKALADLNTDTSKTIAARHIHLIKDHKTPYDRLVALKNGTVQLEGERHAVD</sequence>
<comment type="caution">
    <text evidence="1">The sequence shown here is derived from an EMBL/GenBank/DDBJ whole genome shotgun (WGS) entry which is preliminary data.</text>
</comment>
<name>A0A9P4GX67_9PLEO</name>
<evidence type="ECO:0000313" key="1">
    <source>
        <dbReference type="EMBL" id="KAF2023620.1"/>
    </source>
</evidence>
<dbReference type="AlphaFoldDB" id="A0A9P4GX67"/>
<gene>
    <name evidence="1" type="ORF">EK21DRAFT_80478</name>
</gene>
<dbReference type="OrthoDB" id="3781185at2759"/>
<dbReference type="Proteomes" id="UP000799777">
    <property type="component" value="Unassembled WGS sequence"/>
</dbReference>
<keyword evidence="2" id="KW-1185">Reference proteome</keyword>
<reference evidence="1" key="1">
    <citation type="journal article" date="2020" name="Stud. Mycol.">
        <title>101 Dothideomycetes genomes: a test case for predicting lifestyles and emergence of pathogens.</title>
        <authorList>
            <person name="Haridas S."/>
            <person name="Albert R."/>
            <person name="Binder M."/>
            <person name="Bloem J."/>
            <person name="Labutti K."/>
            <person name="Salamov A."/>
            <person name="Andreopoulos B."/>
            <person name="Baker S."/>
            <person name="Barry K."/>
            <person name="Bills G."/>
            <person name="Bluhm B."/>
            <person name="Cannon C."/>
            <person name="Castanera R."/>
            <person name="Culley D."/>
            <person name="Daum C."/>
            <person name="Ezra D."/>
            <person name="Gonzalez J."/>
            <person name="Henrissat B."/>
            <person name="Kuo A."/>
            <person name="Liang C."/>
            <person name="Lipzen A."/>
            <person name="Lutzoni F."/>
            <person name="Magnuson J."/>
            <person name="Mondo S."/>
            <person name="Nolan M."/>
            <person name="Ohm R."/>
            <person name="Pangilinan J."/>
            <person name="Park H.-J."/>
            <person name="Ramirez L."/>
            <person name="Alfaro M."/>
            <person name="Sun H."/>
            <person name="Tritt A."/>
            <person name="Yoshinaga Y."/>
            <person name="Zwiers L.-H."/>
            <person name="Turgeon B."/>
            <person name="Goodwin S."/>
            <person name="Spatafora J."/>
            <person name="Crous P."/>
            <person name="Grigoriev I."/>
        </authorList>
    </citation>
    <scope>NUCLEOTIDE SEQUENCE</scope>
    <source>
        <strain evidence="1">CBS 110217</strain>
    </source>
</reference>